<evidence type="ECO:0000313" key="3">
    <source>
        <dbReference type="EMBL" id="PHT29921.1"/>
    </source>
</evidence>
<gene>
    <name evidence="3" type="ORF">CQW23_30488</name>
</gene>
<name>A0A2G2VA95_CAPBA</name>
<dbReference type="Pfam" id="PF05701">
    <property type="entry name" value="WEMBL"/>
    <property type="match status" value="1"/>
</dbReference>
<accession>A0A2G2VA95</accession>
<dbReference type="GO" id="GO:0005829">
    <property type="term" value="C:cytosol"/>
    <property type="evidence" value="ECO:0007669"/>
    <property type="project" value="TreeGrafter"/>
</dbReference>
<protein>
    <submittedName>
        <fullName evidence="3">Uncharacterized protein</fullName>
    </submittedName>
</protein>
<comment type="caution">
    <text evidence="3">The sequence shown here is derived from an EMBL/GenBank/DDBJ whole genome shotgun (WGS) entry which is preliminary data.</text>
</comment>
<dbReference type="PANTHER" id="PTHR32054:SF31">
    <property type="entry name" value="PROTEIN WEAK CHLOROPLAST MOVEMENT UNDER BLUE LIGHT 1"/>
    <property type="match status" value="1"/>
</dbReference>
<evidence type="ECO:0000256" key="1">
    <source>
        <dbReference type="ARBA" id="ARBA00005485"/>
    </source>
</evidence>
<comment type="similarity">
    <text evidence="1">Belongs to the WEB family.</text>
</comment>
<dbReference type="STRING" id="33114.A0A2G2VA95"/>
<dbReference type="Proteomes" id="UP000224567">
    <property type="component" value="Unassembled WGS sequence"/>
</dbReference>
<keyword evidence="2" id="KW-0175">Coiled coil</keyword>
<dbReference type="EMBL" id="MLFT02000065">
    <property type="protein sequence ID" value="PHT29921.1"/>
    <property type="molecule type" value="Genomic_DNA"/>
</dbReference>
<proteinExistence type="inferred from homology"/>
<dbReference type="InterPro" id="IPR008545">
    <property type="entry name" value="Web"/>
</dbReference>
<keyword evidence="4" id="KW-1185">Reference proteome</keyword>
<reference evidence="3 4" key="1">
    <citation type="journal article" date="2017" name="Genome Biol.">
        <title>New reference genome sequences of hot pepper reveal the massive evolution of plant disease-resistance genes by retroduplication.</title>
        <authorList>
            <person name="Kim S."/>
            <person name="Park J."/>
            <person name="Yeom S.I."/>
            <person name="Kim Y.M."/>
            <person name="Seo E."/>
            <person name="Kim K.T."/>
            <person name="Kim M.S."/>
            <person name="Lee J.M."/>
            <person name="Cheong K."/>
            <person name="Shin H.S."/>
            <person name="Kim S.B."/>
            <person name="Han K."/>
            <person name="Lee J."/>
            <person name="Park M."/>
            <person name="Lee H.A."/>
            <person name="Lee H.Y."/>
            <person name="Lee Y."/>
            <person name="Oh S."/>
            <person name="Lee J.H."/>
            <person name="Choi E."/>
            <person name="Choi E."/>
            <person name="Lee S.E."/>
            <person name="Jeon J."/>
            <person name="Kim H."/>
            <person name="Choi G."/>
            <person name="Song H."/>
            <person name="Lee J."/>
            <person name="Lee S.C."/>
            <person name="Kwon J.K."/>
            <person name="Lee H.Y."/>
            <person name="Koo N."/>
            <person name="Hong Y."/>
            <person name="Kim R.W."/>
            <person name="Kang W.H."/>
            <person name="Huh J.H."/>
            <person name="Kang B.C."/>
            <person name="Yang T.J."/>
            <person name="Lee Y.H."/>
            <person name="Bennetzen J.L."/>
            <person name="Choi D."/>
        </authorList>
    </citation>
    <scope>NUCLEOTIDE SEQUENCE [LARGE SCALE GENOMIC DNA]</scope>
    <source>
        <strain evidence="4">cv. PBC81</strain>
    </source>
</reference>
<dbReference type="AlphaFoldDB" id="A0A2G2VA95"/>
<reference evidence="4" key="2">
    <citation type="journal article" date="2017" name="J. Anim. Genet.">
        <title>Multiple reference genome sequences of hot pepper reveal the massive evolution of plant disease resistance genes by retroduplication.</title>
        <authorList>
            <person name="Kim S."/>
            <person name="Park J."/>
            <person name="Yeom S.-I."/>
            <person name="Kim Y.-M."/>
            <person name="Seo E."/>
            <person name="Kim K.-T."/>
            <person name="Kim M.-S."/>
            <person name="Lee J.M."/>
            <person name="Cheong K."/>
            <person name="Shin H.-S."/>
            <person name="Kim S.-B."/>
            <person name="Han K."/>
            <person name="Lee J."/>
            <person name="Park M."/>
            <person name="Lee H.-A."/>
            <person name="Lee H.-Y."/>
            <person name="Lee Y."/>
            <person name="Oh S."/>
            <person name="Lee J.H."/>
            <person name="Choi E."/>
            <person name="Choi E."/>
            <person name="Lee S.E."/>
            <person name="Jeon J."/>
            <person name="Kim H."/>
            <person name="Choi G."/>
            <person name="Song H."/>
            <person name="Lee J."/>
            <person name="Lee S.-C."/>
            <person name="Kwon J.-K."/>
            <person name="Lee H.-Y."/>
            <person name="Koo N."/>
            <person name="Hong Y."/>
            <person name="Kim R.W."/>
            <person name="Kang W.-H."/>
            <person name="Huh J.H."/>
            <person name="Kang B.-C."/>
            <person name="Yang T.-J."/>
            <person name="Lee Y.-H."/>
            <person name="Bennetzen J.L."/>
            <person name="Choi D."/>
        </authorList>
    </citation>
    <scope>NUCLEOTIDE SEQUENCE [LARGE SCALE GENOMIC DNA]</scope>
    <source>
        <strain evidence="4">cv. PBC81</strain>
    </source>
</reference>
<organism evidence="3 4">
    <name type="scientific">Capsicum baccatum</name>
    <name type="common">Peruvian pepper</name>
    <dbReference type="NCBI Taxonomy" id="33114"/>
    <lineage>
        <taxon>Eukaryota</taxon>
        <taxon>Viridiplantae</taxon>
        <taxon>Streptophyta</taxon>
        <taxon>Embryophyta</taxon>
        <taxon>Tracheophyta</taxon>
        <taxon>Spermatophyta</taxon>
        <taxon>Magnoliopsida</taxon>
        <taxon>eudicotyledons</taxon>
        <taxon>Gunneridae</taxon>
        <taxon>Pentapetalae</taxon>
        <taxon>asterids</taxon>
        <taxon>lamiids</taxon>
        <taxon>Solanales</taxon>
        <taxon>Solanaceae</taxon>
        <taxon>Solanoideae</taxon>
        <taxon>Capsiceae</taxon>
        <taxon>Capsicum</taxon>
    </lineage>
</organism>
<dbReference type="GO" id="GO:0009903">
    <property type="term" value="P:chloroplast avoidance movement"/>
    <property type="evidence" value="ECO:0007669"/>
    <property type="project" value="TreeGrafter"/>
</dbReference>
<sequence>MLKTVSVSNDVEKTVENLVVDLITSKEFLKAAYSAHLEAKEHQVRAFMEREQDTINWEKELKKVEEELERLN</sequence>
<dbReference type="GO" id="GO:0009904">
    <property type="term" value="P:chloroplast accumulation movement"/>
    <property type="evidence" value="ECO:0007669"/>
    <property type="project" value="TreeGrafter"/>
</dbReference>
<evidence type="ECO:0000313" key="4">
    <source>
        <dbReference type="Proteomes" id="UP000224567"/>
    </source>
</evidence>
<evidence type="ECO:0000256" key="2">
    <source>
        <dbReference type="ARBA" id="ARBA00023054"/>
    </source>
</evidence>
<dbReference type="PANTHER" id="PTHR32054">
    <property type="entry name" value="HEAVY CHAIN, PUTATIVE, EXPRESSED-RELATED-RELATED"/>
    <property type="match status" value="1"/>
</dbReference>